<evidence type="ECO:0000313" key="1">
    <source>
        <dbReference type="EMBL" id="RAH49517.1"/>
    </source>
</evidence>
<dbReference type="EMBL" id="KZ825317">
    <property type="protein sequence ID" value="RAH49517.1"/>
    <property type="molecule type" value="Genomic_DNA"/>
</dbReference>
<sequence>MQSAKCAGSAFFLNPYVSGSRVLTTSVQAETQAANHRAGMSRPAPPARQEISRTGQMALCSASVAVLAVLARGQAGQPSFLGWNGGSPVHHGGFSCTGFEFTASHSYR</sequence>
<dbReference type="Proteomes" id="UP000249057">
    <property type="component" value="Unassembled WGS sequence"/>
</dbReference>
<keyword evidence="2" id="KW-1185">Reference proteome</keyword>
<protein>
    <submittedName>
        <fullName evidence="1">Uncharacterized protein</fullName>
    </submittedName>
</protein>
<evidence type="ECO:0000313" key="2">
    <source>
        <dbReference type="Proteomes" id="UP000249057"/>
    </source>
</evidence>
<proteinExistence type="predicted"/>
<accession>A0ACD1GJW4</accession>
<name>A0ACD1GJW4_9EURO</name>
<gene>
    <name evidence="1" type="ORF">BO95DRAFT_268293</name>
</gene>
<reference evidence="1" key="1">
    <citation type="submission" date="2018-02" db="EMBL/GenBank/DDBJ databases">
        <title>The genomes of Aspergillus section Nigri reveals drivers in fungal speciation.</title>
        <authorList>
            <consortium name="DOE Joint Genome Institute"/>
            <person name="Vesth T.C."/>
            <person name="Nybo J."/>
            <person name="Theobald S."/>
            <person name="Brandl J."/>
            <person name="Frisvad J.C."/>
            <person name="Nielsen K.F."/>
            <person name="Lyhne E.K."/>
            <person name="Kogle M.E."/>
            <person name="Kuo A."/>
            <person name="Riley R."/>
            <person name="Clum A."/>
            <person name="Nolan M."/>
            <person name="Lipzen A."/>
            <person name="Salamov A."/>
            <person name="Henrissat B."/>
            <person name="Wiebenga A."/>
            <person name="De vries R.P."/>
            <person name="Grigoriev I.V."/>
            <person name="Mortensen U.H."/>
            <person name="Andersen M.R."/>
            <person name="Baker S.E."/>
        </authorList>
    </citation>
    <scope>NUCLEOTIDE SEQUENCE</scope>
    <source>
        <strain evidence="1">CBS 621.78</strain>
    </source>
</reference>
<organism evidence="1 2">
    <name type="scientific">Aspergillus brunneoviolaceus CBS 621.78</name>
    <dbReference type="NCBI Taxonomy" id="1450534"/>
    <lineage>
        <taxon>Eukaryota</taxon>
        <taxon>Fungi</taxon>
        <taxon>Dikarya</taxon>
        <taxon>Ascomycota</taxon>
        <taxon>Pezizomycotina</taxon>
        <taxon>Eurotiomycetes</taxon>
        <taxon>Eurotiomycetidae</taxon>
        <taxon>Eurotiales</taxon>
        <taxon>Aspergillaceae</taxon>
        <taxon>Aspergillus</taxon>
        <taxon>Aspergillus subgen. Circumdati</taxon>
    </lineage>
</organism>